<dbReference type="Pfam" id="PF01594">
    <property type="entry name" value="AI-2E_transport"/>
    <property type="match status" value="1"/>
</dbReference>
<dbReference type="AlphaFoldDB" id="A0A2Z4G6M9"/>
<reference evidence="9 10" key="1">
    <citation type="submission" date="2018-05" db="EMBL/GenBank/DDBJ databases">
        <title>Complete genome sequence of Arcticibacterium luteifluviistationis SM1504T, a cytophagaceae bacterium isolated from Arctic surface seawater.</title>
        <authorList>
            <person name="Li Y."/>
            <person name="Qin Q.-L."/>
        </authorList>
    </citation>
    <scope>NUCLEOTIDE SEQUENCE [LARGE SCALE GENOMIC DNA]</scope>
    <source>
        <strain evidence="9 10">SM1504</strain>
    </source>
</reference>
<dbReference type="OrthoDB" id="9793390at2"/>
<keyword evidence="3" id="KW-0813">Transport</keyword>
<dbReference type="EMBL" id="CP029480">
    <property type="protein sequence ID" value="AWV96784.1"/>
    <property type="molecule type" value="Genomic_DNA"/>
</dbReference>
<keyword evidence="7 8" id="KW-0472">Membrane</keyword>
<feature type="transmembrane region" description="Helical" evidence="8">
    <location>
        <begin position="292"/>
        <end position="320"/>
    </location>
</feature>
<feature type="transmembrane region" description="Helical" evidence="8">
    <location>
        <begin position="7"/>
        <end position="25"/>
    </location>
</feature>
<evidence type="ECO:0000256" key="5">
    <source>
        <dbReference type="ARBA" id="ARBA00022692"/>
    </source>
</evidence>
<comment type="subcellular location">
    <subcellularLocation>
        <location evidence="1">Cell membrane</location>
        <topology evidence="1">Multi-pass membrane protein</topology>
    </subcellularLocation>
</comment>
<dbReference type="GO" id="GO:0005886">
    <property type="term" value="C:plasma membrane"/>
    <property type="evidence" value="ECO:0007669"/>
    <property type="project" value="UniProtKB-SubCell"/>
</dbReference>
<feature type="transmembrane region" description="Helical" evidence="8">
    <location>
        <begin position="61"/>
        <end position="82"/>
    </location>
</feature>
<feature type="transmembrane region" description="Helical" evidence="8">
    <location>
        <begin position="245"/>
        <end position="272"/>
    </location>
</feature>
<dbReference type="RefSeq" id="WP_111369886.1">
    <property type="nucleotide sequence ID" value="NZ_CP029480.1"/>
</dbReference>
<evidence type="ECO:0000313" key="9">
    <source>
        <dbReference type="EMBL" id="AWV96784.1"/>
    </source>
</evidence>
<protein>
    <submittedName>
        <fullName evidence="9">AI-2E family transporter</fullName>
    </submittedName>
</protein>
<dbReference type="Proteomes" id="UP000249873">
    <property type="component" value="Chromosome"/>
</dbReference>
<evidence type="ECO:0000256" key="7">
    <source>
        <dbReference type="ARBA" id="ARBA00023136"/>
    </source>
</evidence>
<evidence type="ECO:0000256" key="8">
    <source>
        <dbReference type="SAM" id="Phobius"/>
    </source>
</evidence>
<accession>A0A2Z4G6M9</accession>
<dbReference type="InterPro" id="IPR002549">
    <property type="entry name" value="AI-2E-like"/>
</dbReference>
<feature type="transmembrane region" description="Helical" evidence="8">
    <location>
        <begin position="194"/>
        <end position="215"/>
    </location>
</feature>
<gene>
    <name evidence="9" type="ORF">DJ013_00685</name>
</gene>
<dbReference type="KEGG" id="als:DJ013_00685"/>
<sequence>MIITTNSAIKKIVLIFLVVAGLYLAKTFLMPLLIGGILATVFLPFCNWLERRGLSRGFASFFAFLLFVLIVAILVSLIGWQISGLIKDVNIIKQKAIEIGLQTQQYIFSNLGISLEKQSKFLQGEQPSLASIMQLTIGSLSSIITFLVLIITYFLFLLYSRRHIKQFFIRLVSPPQQAEMAEILTSATKVSQQYLFGISKMIVCLWFLYGIGFSALGIKNAIFFAILCGLLEIIPYVGNLTGSTLTFLVAALHGASPSTLGGIVIIYGSIQLFQGWVLEPFILGRQVKINPLFTIIALVLGELVWGIPGILLAIPLLAIFKIVGDHIEQLKPYSFLVGELESIEPESSFMKKLKGKFRSFWVE</sequence>
<keyword evidence="6 8" id="KW-1133">Transmembrane helix</keyword>
<evidence type="ECO:0000313" key="10">
    <source>
        <dbReference type="Proteomes" id="UP000249873"/>
    </source>
</evidence>
<evidence type="ECO:0000256" key="1">
    <source>
        <dbReference type="ARBA" id="ARBA00004651"/>
    </source>
</evidence>
<evidence type="ECO:0000256" key="3">
    <source>
        <dbReference type="ARBA" id="ARBA00022448"/>
    </source>
</evidence>
<evidence type="ECO:0000256" key="4">
    <source>
        <dbReference type="ARBA" id="ARBA00022475"/>
    </source>
</evidence>
<dbReference type="PANTHER" id="PTHR21716">
    <property type="entry name" value="TRANSMEMBRANE PROTEIN"/>
    <property type="match status" value="1"/>
</dbReference>
<comment type="similarity">
    <text evidence="2">Belongs to the autoinducer-2 exporter (AI-2E) (TC 2.A.86) family.</text>
</comment>
<evidence type="ECO:0000256" key="2">
    <source>
        <dbReference type="ARBA" id="ARBA00009773"/>
    </source>
</evidence>
<dbReference type="PANTHER" id="PTHR21716:SF53">
    <property type="entry name" value="PERMEASE PERM-RELATED"/>
    <property type="match status" value="1"/>
</dbReference>
<evidence type="ECO:0000256" key="6">
    <source>
        <dbReference type="ARBA" id="ARBA00022989"/>
    </source>
</evidence>
<keyword evidence="4" id="KW-1003">Cell membrane</keyword>
<proteinExistence type="inferred from homology"/>
<name>A0A2Z4G6M9_9BACT</name>
<keyword evidence="5 8" id="KW-0812">Transmembrane</keyword>
<keyword evidence="10" id="KW-1185">Reference proteome</keyword>
<feature type="transmembrane region" description="Helical" evidence="8">
    <location>
        <begin position="221"/>
        <end position="238"/>
    </location>
</feature>
<feature type="transmembrane region" description="Helical" evidence="8">
    <location>
        <begin position="137"/>
        <end position="159"/>
    </location>
</feature>
<organism evidence="9 10">
    <name type="scientific">Arcticibacterium luteifluviistationis</name>
    <dbReference type="NCBI Taxonomy" id="1784714"/>
    <lineage>
        <taxon>Bacteria</taxon>
        <taxon>Pseudomonadati</taxon>
        <taxon>Bacteroidota</taxon>
        <taxon>Cytophagia</taxon>
        <taxon>Cytophagales</taxon>
        <taxon>Leadbetterellaceae</taxon>
        <taxon>Arcticibacterium</taxon>
    </lineage>
</organism>